<dbReference type="InterPro" id="IPR050076">
    <property type="entry name" value="ArchSynthase1/Queuine_TRR"/>
</dbReference>
<evidence type="ECO:0000256" key="2">
    <source>
        <dbReference type="ARBA" id="ARBA00022679"/>
    </source>
</evidence>
<comment type="caution">
    <text evidence="5">The sequence shown here is derived from an EMBL/GenBank/DDBJ whole genome shotgun (WGS) entry which is preliminary data.</text>
</comment>
<dbReference type="GO" id="GO:0005829">
    <property type="term" value="C:cytosol"/>
    <property type="evidence" value="ECO:0007669"/>
    <property type="project" value="TreeGrafter"/>
</dbReference>
<keyword evidence="2" id="KW-0808">Transferase</keyword>
<feature type="domain" description="tRNA-guanine(15) transglycosylase-like" evidence="4">
    <location>
        <begin position="2"/>
        <end position="296"/>
    </location>
</feature>
<keyword evidence="1" id="KW-0328">Glycosyltransferase</keyword>
<evidence type="ECO:0000256" key="3">
    <source>
        <dbReference type="ARBA" id="ARBA00022694"/>
    </source>
</evidence>
<keyword evidence="3" id="KW-0819">tRNA processing</keyword>
<dbReference type="GO" id="GO:0008616">
    <property type="term" value="P:tRNA queuosine(34) biosynthetic process"/>
    <property type="evidence" value="ECO:0007669"/>
    <property type="project" value="TreeGrafter"/>
</dbReference>
<name>X1A202_9ZZZZ</name>
<feature type="non-terminal residue" evidence="5">
    <location>
        <position position="1"/>
    </location>
</feature>
<gene>
    <name evidence="5" type="ORF">S01H4_16289</name>
</gene>
<evidence type="ECO:0000313" key="5">
    <source>
        <dbReference type="EMBL" id="GAG54316.1"/>
    </source>
</evidence>
<dbReference type="PANTHER" id="PTHR46499">
    <property type="entry name" value="QUEUINE TRNA-RIBOSYLTRANSFERASE"/>
    <property type="match status" value="1"/>
</dbReference>
<protein>
    <recommendedName>
        <fullName evidence="4">tRNA-guanine(15) transglycosylase-like domain-containing protein</fullName>
    </recommendedName>
</protein>
<dbReference type="InterPro" id="IPR004803">
    <property type="entry name" value="TGT"/>
</dbReference>
<sequence>DLIQTVGGLHRFMHWDGPLLTDSGGYQVFSLAPTREISEEGVAFQSHLDGSRYFLSPERAIQIQEALGADIIMCLDECTPYPATREYVQASMERTVRWAHRCREAKTRKDQALFAIVQGGMSTELRHACLERLTEMDFPGYALGGLSVGEPREAMLEVAAACLPQLPVDKPRYVMGVGTPEDLVELVGLGADMFDCVLPTRNARSGMLFTSRGRIIIKNNQHRDEDMPIDELCTCYTCRHYSRAYLRHLFMAKEILAYRLNTIHNLWYFLELMRQMRRALAADTFKEFRAHFYQLRQV</sequence>
<evidence type="ECO:0000259" key="4">
    <source>
        <dbReference type="Pfam" id="PF01702"/>
    </source>
</evidence>
<dbReference type="GO" id="GO:0008479">
    <property type="term" value="F:tRNA-guanosine(34) queuine transglycosylase activity"/>
    <property type="evidence" value="ECO:0007669"/>
    <property type="project" value="InterPro"/>
</dbReference>
<dbReference type="EMBL" id="BART01007137">
    <property type="protein sequence ID" value="GAG54316.1"/>
    <property type="molecule type" value="Genomic_DNA"/>
</dbReference>
<accession>X1A202</accession>
<dbReference type="AlphaFoldDB" id="X1A202"/>
<dbReference type="InterPro" id="IPR002616">
    <property type="entry name" value="tRNA_ribo_trans-like"/>
</dbReference>
<proteinExistence type="predicted"/>
<dbReference type="SUPFAM" id="SSF51713">
    <property type="entry name" value="tRNA-guanine transglycosylase"/>
    <property type="match status" value="1"/>
</dbReference>
<organism evidence="5">
    <name type="scientific">marine sediment metagenome</name>
    <dbReference type="NCBI Taxonomy" id="412755"/>
    <lineage>
        <taxon>unclassified sequences</taxon>
        <taxon>metagenomes</taxon>
        <taxon>ecological metagenomes</taxon>
    </lineage>
</organism>
<reference evidence="5" key="1">
    <citation type="journal article" date="2014" name="Front. Microbiol.">
        <title>High frequency of phylogenetically diverse reductive dehalogenase-homologous genes in deep subseafloor sedimentary metagenomes.</title>
        <authorList>
            <person name="Kawai M."/>
            <person name="Futagami T."/>
            <person name="Toyoda A."/>
            <person name="Takaki Y."/>
            <person name="Nishi S."/>
            <person name="Hori S."/>
            <person name="Arai W."/>
            <person name="Tsubouchi T."/>
            <person name="Morono Y."/>
            <person name="Uchiyama I."/>
            <person name="Ito T."/>
            <person name="Fujiyama A."/>
            <person name="Inagaki F."/>
            <person name="Takami H."/>
        </authorList>
    </citation>
    <scope>NUCLEOTIDE SEQUENCE</scope>
    <source>
        <strain evidence="5">Expedition CK06-06</strain>
    </source>
</reference>
<evidence type="ECO:0000256" key="1">
    <source>
        <dbReference type="ARBA" id="ARBA00022676"/>
    </source>
</evidence>
<dbReference type="Pfam" id="PF01702">
    <property type="entry name" value="TGT"/>
    <property type="match status" value="1"/>
</dbReference>
<dbReference type="Gene3D" id="3.20.20.105">
    <property type="entry name" value="Queuine tRNA-ribosyltransferase-like"/>
    <property type="match status" value="1"/>
</dbReference>
<dbReference type="InterPro" id="IPR036511">
    <property type="entry name" value="TGT-like_sf"/>
</dbReference>
<dbReference type="NCBIfam" id="TIGR00449">
    <property type="entry name" value="tgt_general"/>
    <property type="match status" value="1"/>
</dbReference>
<dbReference type="PANTHER" id="PTHR46499:SF1">
    <property type="entry name" value="QUEUINE TRNA-RIBOSYLTRANSFERASE"/>
    <property type="match status" value="1"/>
</dbReference>
<dbReference type="NCBIfam" id="TIGR00430">
    <property type="entry name" value="Q_tRNA_tgt"/>
    <property type="match status" value="1"/>
</dbReference>